<reference evidence="6" key="1">
    <citation type="submission" date="2023-01" db="EMBL/GenBank/DDBJ databases">
        <title>Key to firefly adult light organ development and bioluminescence: homeobox transcription factors regulate luciferase expression and transportation to peroxisome.</title>
        <authorList>
            <person name="Fu X."/>
        </authorList>
    </citation>
    <scope>NUCLEOTIDE SEQUENCE [LARGE SCALE GENOMIC DNA]</scope>
</reference>
<gene>
    <name evidence="5" type="ORF">RN001_008329</name>
</gene>
<organism evidence="5 6">
    <name type="scientific">Aquatica leii</name>
    <dbReference type="NCBI Taxonomy" id="1421715"/>
    <lineage>
        <taxon>Eukaryota</taxon>
        <taxon>Metazoa</taxon>
        <taxon>Ecdysozoa</taxon>
        <taxon>Arthropoda</taxon>
        <taxon>Hexapoda</taxon>
        <taxon>Insecta</taxon>
        <taxon>Pterygota</taxon>
        <taxon>Neoptera</taxon>
        <taxon>Endopterygota</taxon>
        <taxon>Coleoptera</taxon>
        <taxon>Polyphaga</taxon>
        <taxon>Elateriformia</taxon>
        <taxon>Elateroidea</taxon>
        <taxon>Lampyridae</taxon>
        <taxon>Luciolinae</taxon>
        <taxon>Aquatica</taxon>
    </lineage>
</organism>
<dbReference type="GO" id="GO:0005737">
    <property type="term" value="C:cytoplasm"/>
    <property type="evidence" value="ECO:0007669"/>
    <property type="project" value="TreeGrafter"/>
</dbReference>
<dbReference type="Pfam" id="PF15247">
    <property type="entry name" value="SLBP_RNA_bind"/>
    <property type="match status" value="1"/>
</dbReference>
<keyword evidence="6" id="KW-1185">Reference proteome</keyword>
<evidence type="ECO:0000259" key="4">
    <source>
        <dbReference type="Pfam" id="PF15247"/>
    </source>
</evidence>
<dbReference type="EMBL" id="JARPUR010000003">
    <property type="protein sequence ID" value="KAK4880183.1"/>
    <property type="molecule type" value="Genomic_DNA"/>
</dbReference>
<evidence type="ECO:0000256" key="2">
    <source>
        <dbReference type="ARBA" id="ARBA00022884"/>
    </source>
</evidence>
<feature type="non-terminal residue" evidence="5">
    <location>
        <position position="1"/>
    </location>
</feature>
<comment type="similarity">
    <text evidence="1">Belongs to the SLBP family.</text>
</comment>
<dbReference type="PANTHER" id="PTHR17408">
    <property type="entry name" value="HISTONE RNA HAIRPIN-BINDING PROTEIN"/>
    <property type="match status" value="1"/>
</dbReference>
<evidence type="ECO:0000313" key="5">
    <source>
        <dbReference type="EMBL" id="KAK4880183.1"/>
    </source>
</evidence>
<dbReference type="GO" id="GO:0003729">
    <property type="term" value="F:mRNA binding"/>
    <property type="evidence" value="ECO:0007669"/>
    <property type="project" value="InterPro"/>
</dbReference>
<dbReference type="GO" id="GO:0051028">
    <property type="term" value="P:mRNA transport"/>
    <property type="evidence" value="ECO:0007669"/>
    <property type="project" value="TreeGrafter"/>
</dbReference>
<feature type="region of interest" description="Disordered" evidence="3">
    <location>
        <begin position="191"/>
        <end position="211"/>
    </location>
</feature>
<dbReference type="InterPro" id="IPR029344">
    <property type="entry name" value="SLBP_RNA_bind"/>
</dbReference>
<dbReference type="GO" id="GO:0006398">
    <property type="term" value="P:mRNA 3'-end processing by stem-loop binding and cleavage"/>
    <property type="evidence" value="ECO:0007669"/>
    <property type="project" value="TreeGrafter"/>
</dbReference>
<evidence type="ECO:0000256" key="1">
    <source>
        <dbReference type="ARBA" id="ARBA00006151"/>
    </source>
</evidence>
<dbReference type="InterPro" id="IPR038294">
    <property type="entry name" value="SLBP_RNA_bind_sf"/>
</dbReference>
<dbReference type="PANTHER" id="PTHR17408:SF0">
    <property type="entry name" value="HISTONE RNA HAIRPIN-BINDING PROTEIN"/>
    <property type="match status" value="1"/>
</dbReference>
<sequence>NMATSLPKKQLQWSENDAIESVRNKIMEYLAAAKAFQVPRLTLFWPLAVVSKTKLGKKPVLSPELEQEIVRRRMSVNTSLKNARIFEDELECDTSTNTKHFFDCYSDNAQFPSVSETVKIKQEPDIDMTQNVVCKLEPLDPDEINFNISQEEFDHITIKQEFDDNSNSNSNSCSNNYGKSKKVSVFKRETPYIKQEHESNSPIKTPQKPKKAYENNPIILARRQKQIDYGKNTIGYDNYVKSVPRNERQTSDPMTPNKYMKYSRRAWDGLIKQWRLRLHKFDP</sequence>
<dbReference type="FunFam" id="1.10.8.1120:FF:000001">
    <property type="entry name" value="Histone RNA hairpin-binding protein-like"/>
    <property type="match status" value="1"/>
</dbReference>
<dbReference type="AlphaFoldDB" id="A0AAN7SP75"/>
<keyword evidence="2" id="KW-0694">RNA-binding</keyword>
<name>A0AAN7SP75_9COLE</name>
<feature type="domain" description="Histone RNA hairpin-binding protein RNA-binding" evidence="4">
    <location>
        <begin position="219"/>
        <end position="283"/>
    </location>
</feature>
<evidence type="ECO:0000313" key="6">
    <source>
        <dbReference type="Proteomes" id="UP001353858"/>
    </source>
</evidence>
<dbReference type="Proteomes" id="UP001353858">
    <property type="component" value="Unassembled WGS sequence"/>
</dbReference>
<proteinExistence type="inferred from homology"/>
<comment type="caution">
    <text evidence="5">The sequence shown here is derived from an EMBL/GenBank/DDBJ whole genome shotgun (WGS) entry which is preliminary data.</text>
</comment>
<accession>A0AAN7SP75</accession>
<dbReference type="GO" id="GO:0071207">
    <property type="term" value="F:histone pre-mRNA stem-loop binding"/>
    <property type="evidence" value="ECO:0007669"/>
    <property type="project" value="TreeGrafter"/>
</dbReference>
<dbReference type="Gene3D" id="1.10.8.1120">
    <property type="entry name" value="Histone RNA hairpin-binding protein RNA-binding domain"/>
    <property type="match status" value="1"/>
</dbReference>
<dbReference type="GO" id="GO:0071204">
    <property type="term" value="C:histone pre-mRNA 3'end processing complex"/>
    <property type="evidence" value="ECO:0007669"/>
    <property type="project" value="TreeGrafter"/>
</dbReference>
<protein>
    <recommendedName>
        <fullName evidence="4">Histone RNA hairpin-binding protein RNA-binding domain-containing protein</fullName>
    </recommendedName>
</protein>
<dbReference type="InterPro" id="IPR026502">
    <property type="entry name" value="SLBP1/SLBP2"/>
</dbReference>
<dbReference type="GO" id="GO:0007076">
    <property type="term" value="P:mitotic chromosome condensation"/>
    <property type="evidence" value="ECO:0007669"/>
    <property type="project" value="UniProtKB-ARBA"/>
</dbReference>
<evidence type="ECO:0000256" key="3">
    <source>
        <dbReference type="SAM" id="MobiDB-lite"/>
    </source>
</evidence>